<feature type="compositionally biased region" description="Basic and acidic residues" evidence="1">
    <location>
        <begin position="116"/>
        <end position="126"/>
    </location>
</feature>
<feature type="compositionally biased region" description="Low complexity" evidence="1">
    <location>
        <begin position="21"/>
        <end position="54"/>
    </location>
</feature>
<evidence type="ECO:0000313" key="4">
    <source>
        <dbReference type="Proteomes" id="UP000193467"/>
    </source>
</evidence>
<dbReference type="GO" id="GO:0005634">
    <property type="term" value="C:nucleus"/>
    <property type="evidence" value="ECO:0007669"/>
    <property type="project" value="TreeGrafter"/>
</dbReference>
<feature type="compositionally biased region" description="Low complexity" evidence="1">
    <location>
        <begin position="346"/>
        <end position="361"/>
    </location>
</feature>
<accession>A0A1Y2G2K7</accession>
<dbReference type="PANTHER" id="PTHR45884">
    <property type="entry name" value="N-ACETYLTRANSFERASE ECO"/>
    <property type="match status" value="1"/>
</dbReference>
<name>A0A1Y2G2K7_9BASI</name>
<keyword evidence="4" id="KW-1185">Reference proteome</keyword>
<dbReference type="GO" id="GO:0061733">
    <property type="term" value="F:protein-lysine-acetyltransferase activity"/>
    <property type="evidence" value="ECO:0007669"/>
    <property type="project" value="TreeGrafter"/>
</dbReference>
<evidence type="ECO:0000313" key="3">
    <source>
        <dbReference type="EMBL" id="ORY91605.1"/>
    </source>
</evidence>
<evidence type="ECO:0000256" key="1">
    <source>
        <dbReference type="SAM" id="MobiDB-lite"/>
    </source>
</evidence>
<proteinExistence type="predicted"/>
<dbReference type="Proteomes" id="UP000193467">
    <property type="component" value="Unassembled WGS sequence"/>
</dbReference>
<feature type="compositionally biased region" description="Polar residues" evidence="1">
    <location>
        <begin position="55"/>
        <end position="65"/>
    </location>
</feature>
<gene>
    <name evidence="3" type="ORF">BCR35DRAFT_349402</name>
</gene>
<dbReference type="OrthoDB" id="428854at2759"/>
<reference evidence="3 4" key="1">
    <citation type="submission" date="2016-07" db="EMBL/GenBank/DDBJ databases">
        <title>Pervasive Adenine N6-methylation of Active Genes in Fungi.</title>
        <authorList>
            <consortium name="DOE Joint Genome Institute"/>
            <person name="Mondo S.J."/>
            <person name="Dannebaum R.O."/>
            <person name="Kuo R.C."/>
            <person name="Labutti K."/>
            <person name="Haridas S."/>
            <person name="Kuo A."/>
            <person name="Salamov A."/>
            <person name="Ahrendt S.R."/>
            <person name="Lipzen A."/>
            <person name="Sullivan W."/>
            <person name="Andreopoulos W.B."/>
            <person name="Clum A."/>
            <person name="Lindquist E."/>
            <person name="Daum C."/>
            <person name="Ramamoorthy G.K."/>
            <person name="Gryganskyi A."/>
            <person name="Culley D."/>
            <person name="Magnuson J.K."/>
            <person name="James T.Y."/>
            <person name="O'Malley M.A."/>
            <person name="Stajich J.E."/>
            <person name="Spatafora J.W."/>
            <person name="Visel A."/>
            <person name="Grigoriev I.V."/>
        </authorList>
    </citation>
    <scope>NUCLEOTIDE SEQUENCE [LARGE SCALE GENOMIC DNA]</scope>
    <source>
        <strain evidence="3 4">62-1032</strain>
    </source>
</reference>
<feature type="region of interest" description="Disordered" evidence="1">
    <location>
        <begin position="1"/>
        <end position="196"/>
    </location>
</feature>
<dbReference type="InterPro" id="IPR028009">
    <property type="entry name" value="ESCO_Acetyltransf_dom"/>
</dbReference>
<dbReference type="Pfam" id="PF13880">
    <property type="entry name" value="Acetyltransf_13"/>
    <property type="match status" value="1"/>
</dbReference>
<protein>
    <submittedName>
        <fullName evidence="3">ESCO1/2 acetyl-transferase-domain-containing protein</fullName>
    </submittedName>
</protein>
<dbReference type="GO" id="GO:0000785">
    <property type="term" value="C:chromatin"/>
    <property type="evidence" value="ECO:0007669"/>
    <property type="project" value="TreeGrafter"/>
</dbReference>
<dbReference type="EMBL" id="MCGR01000002">
    <property type="protein sequence ID" value="ORY91605.1"/>
    <property type="molecule type" value="Genomic_DNA"/>
</dbReference>
<dbReference type="AlphaFoldDB" id="A0A1Y2G2K7"/>
<evidence type="ECO:0000259" key="2">
    <source>
        <dbReference type="Pfam" id="PF13880"/>
    </source>
</evidence>
<dbReference type="InParanoid" id="A0A1Y2G2K7"/>
<feature type="domain" description="N-acetyltransferase ESCO acetyl-transferase" evidence="2">
    <location>
        <begin position="387"/>
        <end position="458"/>
    </location>
</feature>
<sequence>MSSSSSARPAVKRQYGSRNKTSAAPSSSRTSNSPSTSSAPSSRRSTASSLAPSSDWTDLLSSDQTTALSSDAPLPPSDSPPTSPQQLDKGKQVVLDDSLPVTPSKRERRPPLGGAKQKEAATKGDLRSFFARVSPRKRSRKDDEDDDDGVESRRLAPSLPGRRKTTSAMEGSSSSGSTSSNSYGKSKSKVSTSTKAKPKLEQLFLDPFETAGHSTLSCPVCSLSYSRTPEDMNLHDRHHKKVVGGCDWVVNDAGVKGVTVLEEGVEWGGKEGGRIVMVDAGAEGAVGRRVKDVLSTIDTELSATELTSDQLVDCKVFLFITPQRKVIAAAVVQRIKEAYEVVVSASPSTSSPSTEASSPSADIKPDPSLLRFGEDSGAIFCSPHPVPTILGVHRIWSTTSHRRHGLASILLDQMASRFIYGHPITRERRSKDVAFSQPTGMGKLLARRWTGVDGFKVFVE</sequence>
<dbReference type="GO" id="GO:0007064">
    <property type="term" value="P:mitotic sister chromatid cohesion"/>
    <property type="evidence" value="ECO:0007669"/>
    <property type="project" value="TreeGrafter"/>
</dbReference>
<dbReference type="PANTHER" id="PTHR45884:SF2">
    <property type="entry name" value="N-ACETYLTRANSFERASE ECO"/>
    <property type="match status" value="1"/>
</dbReference>
<feature type="compositionally biased region" description="Pro residues" evidence="1">
    <location>
        <begin position="73"/>
        <end position="83"/>
    </location>
</feature>
<dbReference type="STRING" id="106004.A0A1Y2G2K7"/>
<organism evidence="3 4">
    <name type="scientific">Leucosporidium creatinivorum</name>
    <dbReference type="NCBI Taxonomy" id="106004"/>
    <lineage>
        <taxon>Eukaryota</taxon>
        <taxon>Fungi</taxon>
        <taxon>Dikarya</taxon>
        <taxon>Basidiomycota</taxon>
        <taxon>Pucciniomycotina</taxon>
        <taxon>Microbotryomycetes</taxon>
        <taxon>Leucosporidiales</taxon>
        <taxon>Leucosporidium</taxon>
    </lineage>
</organism>
<feature type="compositionally biased region" description="Low complexity" evidence="1">
    <location>
        <begin position="166"/>
        <end position="195"/>
    </location>
</feature>
<feature type="region of interest" description="Disordered" evidence="1">
    <location>
        <begin position="346"/>
        <end position="367"/>
    </location>
</feature>
<comment type="caution">
    <text evidence="3">The sequence shown here is derived from an EMBL/GenBank/DDBJ whole genome shotgun (WGS) entry which is preliminary data.</text>
</comment>
<keyword evidence="3" id="KW-0808">Transferase</keyword>